<evidence type="ECO:0000313" key="2">
    <source>
        <dbReference type="Proteomes" id="UP000215033"/>
    </source>
</evidence>
<dbReference type="RefSeq" id="WP_231990497.1">
    <property type="nucleotide sequence ID" value="NZ_LT906434.1"/>
</dbReference>
<evidence type="ECO:0000313" key="1">
    <source>
        <dbReference type="EMBL" id="SNU78658.1"/>
    </source>
</evidence>
<dbReference type="GO" id="GO:0003677">
    <property type="term" value="F:DNA binding"/>
    <property type="evidence" value="ECO:0007669"/>
    <property type="project" value="InterPro"/>
</dbReference>
<dbReference type="Proteomes" id="UP000215033">
    <property type="component" value="Chromosome 1"/>
</dbReference>
<dbReference type="AlphaFoldDB" id="A0AB38DMR5"/>
<dbReference type="KEGG" id="nzo:SAMEA4504057_0134"/>
<protein>
    <recommendedName>
        <fullName evidence="3">XRE family transcriptional regulator</fullName>
    </recommendedName>
</protein>
<dbReference type="Gene3D" id="1.10.260.40">
    <property type="entry name" value="lambda repressor-like DNA-binding domains"/>
    <property type="match status" value="1"/>
</dbReference>
<dbReference type="InterPro" id="IPR010982">
    <property type="entry name" value="Lambda_DNA-bd_dom_sf"/>
</dbReference>
<organism evidence="1 2">
    <name type="scientific">Neisseria zoodegmatis</name>
    <dbReference type="NCBI Taxonomy" id="326523"/>
    <lineage>
        <taxon>Bacteria</taxon>
        <taxon>Pseudomonadati</taxon>
        <taxon>Pseudomonadota</taxon>
        <taxon>Betaproteobacteria</taxon>
        <taxon>Neisseriales</taxon>
        <taxon>Neisseriaceae</taxon>
        <taxon>Neisseria</taxon>
    </lineage>
</organism>
<name>A0AB38DMR5_9NEIS</name>
<sequence length="106" mass="11989">MNKDYMNEEWFSVLKREIESSSQRSVADKLGYSMTAINLVVNGKYKGKTDKIAAKVMRVYNIKCPFSGNVITLQDCRDIAHAAAPTHNPIKMGHWKACLKCPNRPD</sequence>
<evidence type="ECO:0008006" key="3">
    <source>
        <dbReference type="Google" id="ProtNLM"/>
    </source>
</evidence>
<dbReference type="EMBL" id="LT906434">
    <property type="protein sequence ID" value="SNU78658.1"/>
    <property type="molecule type" value="Genomic_DNA"/>
</dbReference>
<proteinExistence type="predicted"/>
<gene>
    <name evidence="1" type="ORF">SAMEA4504057_00134</name>
</gene>
<reference evidence="1 2" key="1">
    <citation type="submission" date="2017-06" db="EMBL/GenBank/DDBJ databases">
        <authorList>
            <consortium name="Pathogen Informatics"/>
        </authorList>
    </citation>
    <scope>NUCLEOTIDE SEQUENCE [LARGE SCALE GENOMIC DNA]</scope>
    <source>
        <strain evidence="1 2">NCTC12230</strain>
    </source>
</reference>
<accession>A0AB38DMR5</accession>